<dbReference type="GO" id="GO:0006310">
    <property type="term" value="P:DNA recombination"/>
    <property type="evidence" value="ECO:0007669"/>
    <property type="project" value="UniProtKB-KW"/>
</dbReference>
<gene>
    <name evidence="5" type="ORF">JKK62_08585</name>
</gene>
<sequence length="201" mass="23008">MKRSLKKLILVSLIPTILLLAYCGMRRGELMGLEFKDIDFENNTLEIVRTSNYQNGSTGIYTSTPKTKSSVRELYLQPHLTEMIRQWYDEQQMNAEKCGDLWVNSDRLFINWRGEPMRPYYPYKWLKDFCEREGVPFKGLHSFRHTVATQSIVNGVDVSTVSAILGHSNVSTTLNIYTHAVRKAKAKAANVMAGLIDENDP</sequence>
<keyword evidence="2" id="KW-0238">DNA-binding</keyword>
<dbReference type="AlphaFoldDB" id="A0A934WRQ4"/>
<feature type="domain" description="Tyr recombinase" evidence="4">
    <location>
        <begin position="1"/>
        <end position="190"/>
    </location>
</feature>
<keyword evidence="3" id="KW-0233">DNA recombination</keyword>
<dbReference type="Proteomes" id="UP000633365">
    <property type="component" value="Unassembled WGS sequence"/>
</dbReference>
<accession>A0A934WRQ4</accession>
<dbReference type="RefSeq" id="WP_201427568.1">
    <property type="nucleotide sequence ID" value="NZ_JAEQMG010000077.1"/>
</dbReference>
<comment type="similarity">
    <text evidence="1">Belongs to the 'phage' integrase family.</text>
</comment>
<dbReference type="CDD" id="cd01189">
    <property type="entry name" value="INT_ICEBs1_C_like"/>
    <property type="match status" value="1"/>
</dbReference>
<name>A0A934WRQ4_9FIRM</name>
<dbReference type="PANTHER" id="PTHR30349">
    <property type="entry name" value="PHAGE INTEGRASE-RELATED"/>
    <property type="match status" value="1"/>
</dbReference>
<dbReference type="GO" id="GO:0015074">
    <property type="term" value="P:DNA integration"/>
    <property type="evidence" value="ECO:0007669"/>
    <property type="project" value="InterPro"/>
</dbReference>
<evidence type="ECO:0000313" key="5">
    <source>
        <dbReference type="EMBL" id="MBK6088704.1"/>
    </source>
</evidence>
<dbReference type="InterPro" id="IPR050090">
    <property type="entry name" value="Tyrosine_recombinase_XerCD"/>
</dbReference>
<dbReference type="Gene3D" id="1.10.443.10">
    <property type="entry name" value="Intergrase catalytic core"/>
    <property type="match status" value="1"/>
</dbReference>
<proteinExistence type="inferred from homology"/>
<evidence type="ECO:0000256" key="1">
    <source>
        <dbReference type="ARBA" id="ARBA00008857"/>
    </source>
</evidence>
<dbReference type="InterPro" id="IPR011010">
    <property type="entry name" value="DNA_brk_join_enz"/>
</dbReference>
<evidence type="ECO:0000259" key="4">
    <source>
        <dbReference type="PROSITE" id="PS51898"/>
    </source>
</evidence>
<evidence type="ECO:0000256" key="3">
    <source>
        <dbReference type="ARBA" id="ARBA00023172"/>
    </source>
</evidence>
<dbReference type="Pfam" id="PF00589">
    <property type="entry name" value="Phage_integrase"/>
    <property type="match status" value="1"/>
</dbReference>
<dbReference type="EMBL" id="JAEQMG010000077">
    <property type="protein sequence ID" value="MBK6088704.1"/>
    <property type="molecule type" value="Genomic_DNA"/>
</dbReference>
<reference evidence="5" key="1">
    <citation type="submission" date="2021-01" db="EMBL/GenBank/DDBJ databases">
        <title>Genome public.</title>
        <authorList>
            <person name="Liu C."/>
            <person name="Sun Q."/>
        </authorList>
    </citation>
    <scope>NUCLEOTIDE SEQUENCE</scope>
    <source>
        <strain evidence="5">M6</strain>
    </source>
</reference>
<dbReference type="PANTHER" id="PTHR30349:SF41">
    <property type="entry name" value="INTEGRASE_RECOMBINASE PROTEIN MJ0367-RELATED"/>
    <property type="match status" value="1"/>
</dbReference>
<comment type="caution">
    <text evidence="5">The sequence shown here is derived from an EMBL/GenBank/DDBJ whole genome shotgun (WGS) entry which is preliminary data.</text>
</comment>
<dbReference type="GO" id="GO:0003677">
    <property type="term" value="F:DNA binding"/>
    <property type="evidence" value="ECO:0007669"/>
    <property type="project" value="UniProtKB-KW"/>
</dbReference>
<evidence type="ECO:0000256" key="2">
    <source>
        <dbReference type="ARBA" id="ARBA00023125"/>
    </source>
</evidence>
<organism evidence="5 6">
    <name type="scientific">Ruminococcus difficilis</name>
    <dbReference type="NCBI Taxonomy" id="2763069"/>
    <lineage>
        <taxon>Bacteria</taxon>
        <taxon>Bacillati</taxon>
        <taxon>Bacillota</taxon>
        <taxon>Clostridia</taxon>
        <taxon>Eubacteriales</taxon>
        <taxon>Oscillospiraceae</taxon>
        <taxon>Ruminococcus</taxon>
    </lineage>
</organism>
<dbReference type="InterPro" id="IPR013762">
    <property type="entry name" value="Integrase-like_cat_sf"/>
</dbReference>
<keyword evidence="6" id="KW-1185">Reference proteome</keyword>
<protein>
    <submittedName>
        <fullName evidence="5">Site-specific integrase</fullName>
    </submittedName>
</protein>
<dbReference type="PROSITE" id="PS51898">
    <property type="entry name" value="TYR_RECOMBINASE"/>
    <property type="match status" value="1"/>
</dbReference>
<dbReference type="SUPFAM" id="SSF56349">
    <property type="entry name" value="DNA breaking-rejoining enzymes"/>
    <property type="match status" value="1"/>
</dbReference>
<evidence type="ECO:0000313" key="6">
    <source>
        <dbReference type="Proteomes" id="UP000633365"/>
    </source>
</evidence>
<dbReference type="InterPro" id="IPR002104">
    <property type="entry name" value="Integrase_catalytic"/>
</dbReference>